<organism evidence="1 2">
    <name type="scientific">Melastoma candidum</name>
    <dbReference type="NCBI Taxonomy" id="119954"/>
    <lineage>
        <taxon>Eukaryota</taxon>
        <taxon>Viridiplantae</taxon>
        <taxon>Streptophyta</taxon>
        <taxon>Embryophyta</taxon>
        <taxon>Tracheophyta</taxon>
        <taxon>Spermatophyta</taxon>
        <taxon>Magnoliopsida</taxon>
        <taxon>eudicotyledons</taxon>
        <taxon>Gunneridae</taxon>
        <taxon>Pentapetalae</taxon>
        <taxon>rosids</taxon>
        <taxon>malvids</taxon>
        <taxon>Myrtales</taxon>
        <taxon>Melastomataceae</taxon>
        <taxon>Melastomatoideae</taxon>
        <taxon>Melastomateae</taxon>
        <taxon>Melastoma</taxon>
    </lineage>
</organism>
<protein>
    <submittedName>
        <fullName evidence="1">Uncharacterized protein</fullName>
    </submittedName>
</protein>
<keyword evidence="2" id="KW-1185">Reference proteome</keyword>
<reference evidence="2" key="1">
    <citation type="journal article" date="2023" name="Front. Plant Sci.">
        <title>Chromosomal-level genome assembly of Melastoma candidum provides insights into trichome evolution.</title>
        <authorList>
            <person name="Zhong Y."/>
            <person name="Wu W."/>
            <person name="Sun C."/>
            <person name="Zou P."/>
            <person name="Liu Y."/>
            <person name="Dai S."/>
            <person name="Zhou R."/>
        </authorList>
    </citation>
    <scope>NUCLEOTIDE SEQUENCE [LARGE SCALE GENOMIC DNA]</scope>
</reference>
<comment type="caution">
    <text evidence="1">The sequence shown here is derived from an EMBL/GenBank/DDBJ whole genome shotgun (WGS) entry which is preliminary data.</text>
</comment>
<evidence type="ECO:0000313" key="1">
    <source>
        <dbReference type="EMBL" id="KAI4385752.1"/>
    </source>
</evidence>
<dbReference type="Proteomes" id="UP001057402">
    <property type="component" value="Chromosome 2"/>
</dbReference>
<accession>A0ACB9S3F9</accession>
<dbReference type="EMBL" id="CM042881">
    <property type="protein sequence ID" value="KAI4385752.1"/>
    <property type="molecule type" value="Genomic_DNA"/>
</dbReference>
<proteinExistence type="predicted"/>
<name>A0ACB9S3F9_9MYRT</name>
<gene>
    <name evidence="1" type="ORF">MLD38_003745</name>
</gene>
<evidence type="ECO:0000313" key="2">
    <source>
        <dbReference type="Proteomes" id="UP001057402"/>
    </source>
</evidence>
<sequence>MRRHRGPPGTSPGLSSAPATPPDSKGPPMRTGSLVSWELDLNLPAPADHNRKQEAGNSKRIVSPQPKKQQGLPRLVFSVTALVDCHN</sequence>